<comment type="caution">
    <text evidence="1">The sequence shown here is derived from an EMBL/GenBank/DDBJ whole genome shotgun (WGS) entry which is preliminary data.</text>
</comment>
<accession>A0ABT5DDH6</accession>
<evidence type="ECO:0000313" key="1">
    <source>
        <dbReference type="EMBL" id="MDC0711745.1"/>
    </source>
</evidence>
<dbReference type="InterPro" id="IPR011989">
    <property type="entry name" value="ARM-like"/>
</dbReference>
<evidence type="ECO:0008006" key="3">
    <source>
        <dbReference type="Google" id="ProtNLM"/>
    </source>
</evidence>
<proteinExistence type="predicted"/>
<protein>
    <recommendedName>
        <fullName evidence="3">HEAT repeat domain-containing protein</fullName>
    </recommendedName>
</protein>
<keyword evidence="2" id="KW-1185">Reference proteome</keyword>
<dbReference type="RefSeq" id="WP_272141739.1">
    <property type="nucleotide sequence ID" value="NZ_JAQNDM010000002.1"/>
</dbReference>
<gene>
    <name evidence="1" type="ORF">POL68_24970</name>
</gene>
<name>A0ABT5DDH6_9BACT</name>
<dbReference type="EMBL" id="JAQNDM010000002">
    <property type="protein sequence ID" value="MDC0711745.1"/>
    <property type="molecule type" value="Genomic_DNA"/>
</dbReference>
<organism evidence="1 2">
    <name type="scientific">Stigmatella ashevillensis</name>
    <dbReference type="NCBI Taxonomy" id="2995309"/>
    <lineage>
        <taxon>Bacteria</taxon>
        <taxon>Pseudomonadati</taxon>
        <taxon>Myxococcota</taxon>
        <taxon>Myxococcia</taxon>
        <taxon>Myxococcales</taxon>
        <taxon>Cystobacterineae</taxon>
        <taxon>Archangiaceae</taxon>
        <taxon>Stigmatella</taxon>
    </lineage>
</organism>
<dbReference type="Gene3D" id="1.25.10.10">
    <property type="entry name" value="Leucine-rich Repeat Variant"/>
    <property type="match status" value="1"/>
</dbReference>
<evidence type="ECO:0000313" key="2">
    <source>
        <dbReference type="Proteomes" id="UP001221838"/>
    </source>
</evidence>
<sequence>MASKIDGAKAREELVRAFKEGDEERARIWVSQLGAGPRRVRGVLEALLEDPLGLARQAAAFGLGELGGAASVRRLEQQLAMEEARGDADGAAVVEDILRALGRIEERGARLSLMRKLERLARGTPERSEVYALARALWRRRHPELLPGVRQSLGLLSLPAPHGLHGLCVLLEKSPEELGSWARDPTVPVEEKTRVLAVLEEEVPEAWLPTLSSFLFAAQDWSEPSLRQNREAAYYVECLFSLLLMDRDRFVATLPEQGLTVLRAVARRLVAATFPNPSLRAATLLGMTGEPEDAAFLRTHCPADSVCAQVFLNAAQALRDKR</sequence>
<reference evidence="1 2" key="1">
    <citation type="submission" date="2022-11" db="EMBL/GenBank/DDBJ databases">
        <title>Minimal conservation of predation-associated metabolite biosynthetic gene clusters underscores biosynthetic potential of Myxococcota including descriptions for ten novel species: Archangium lansinium sp. nov., Myxococcus landrumus sp. nov., Nannocystis bai.</title>
        <authorList>
            <person name="Ahearne A."/>
            <person name="Stevens C."/>
            <person name="Dowd S."/>
        </authorList>
    </citation>
    <scope>NUCLEOTIDE SEQUENCE [LARGE SCALE GENOMIC DNA]</scope>
    <source>
        <strain evidence="1 2">NCWAL01</strain>
    </source>
</reference>
<dbReference type="Proteomes" id="UP001221838">
    <property type="component" value="Unassembled WGS sequence"/>
</dbReference>